<dbReference type="PANTHER" id="PTHR10903:SF62">
    <property type="entry name" value="GTPASE IMAP FAMILY MEMBER 4-LIKE-RELATED"/>
    <property type="match status" value="1"/>
</dbReference>
<comment type="similarity">
    <text evidence="1">Belongs to the TRAFAC class TrmE-Era-EngA-EngB-Septin-like GTPase superfamily. AIG1/Toc34/Toc159-like paraseptin GTPase family. IAN subfamily.</text>
</comment>
<dbReference type="GeneTree" id="ENSGT01150000286992"/>
<accession>A0A3B3UYL9</accession>
<dbReference type="InterPro" id="IPR045058">
    <property type="entry name" value="GIMA/IAN/Toc"/>
</dbReference>
<dbReference type="InterPro" id="IPR027417">
    <property type="entry name" value="P-loop_NTPase"/>
</dbReference>
<evidence type="ECO:0000259" key="5">
    <source>
        <dbReference type="PROSITE" id="PS51720"/>
    </source>
</evidence>
<organism evidence="6 7">
    <name type="scientific">Poecilia latipinna</name>
    <name type="common">sailfin molly</name>
    <dbReference type="NCBI Taxonomy" id="48699"/>
    <lineage>
        <taxon>Eukaryota</taxon>
        <taxon>Metazoa</taxon>
        <taxon>Chordata</taxon>
        <taxon>Craniata</taxon>
        <taxon>Vertebrata</taxon>
        <taxon>Euteleostomi</taxon>
        <taxon>Actinopterygii</taxon>
        <taxon>Neopterygii</taxon>
        <taxon>Teleostei</taxon>
        <taxon>Neoteleostei</taxon>
        <taxon>Acanthomorphata</taxon>
        <taxon>Ovalentaria</taxon>
        <taxon>Atherinomorphae</taxon>
        <taxon>Cyprinodontiformes</taxon>
        <taxon>Poeciliidae</taxon>
        <taxon>Poeciliinae</taxon>
        <taxon>Poecilia</taxon>
    </lineage>
</organism>
<keyword evidence="4" id="KW-0472">Membrane</keyword>
<dbReference type="SUPFAM" id="SSF52540">
    <property type="entry name" value="P-loop containing nucleoside triphosphate hydrolases"/>
    <property type="match status" value="1"/>
</dbReference>
<dbReference type="GO" id="GO:0005525">
    <property type="term" value="F:GTP binding"/>
    <property type="evidence" value="ECO:0007669"/>
    <property type="project" value="UniProtKB-KW"/>
</dbReference>
<reference evidence="6" key="2">
    <citation type="submission" date="2025-09" db="UniProtKB">
        <authorList>
            <consortium name="Ensembl"/>
        </authorList>
    </citation>
    <scope>IDENTIFICATION</scope>
</reference>
<evidence type="ECO:0000256" key="1">
    <source>
        <dbReference type="ARBA" id="ARBA00008535"/>
    </source>
</evidence>
<reference evidence="6" key="1">
    <citation type="submission" date="2025-08" db="UniProtKB">
        <authorList>
            <consortium name="Ensembl"/>
        </authorList>
    </citation>
    <scope>IDENTIFICATION</scope>
</reference>
<dbReference type="Pfam" id="PF04548">
    <property type="entry name" value="AIG1"/>
    <property type="match status" value="1"/>
</dbReference>
<protein>
    <recommendedName>
        <fullName evidence="5">AIG1-type G domain-containing protein</fullName>
    </recommendedName>
</protein>
<sequence>MRRIVILGKTGSGKSSVANTIFEEDKFTVCHGSVSAESPCEAKTKSLNGKEITLIDTPGLFDTNKPEEALKPEIVKCITECSPGPHAFLIVLQLGRFTEQENDIVNKITQYFSEEVFRFATVVFTHGDDLREGQKITEYLSPNVLLDELVKKCGGRCHVIDNKYWKNPSGDPYRSNAYQVKEILKSVEEIVKANNGNCYTNEMLQVVEKLKQQEKQRIAQSSRNLSEREIDEKAKSRVCDILARIAAGITAGVLLGALFGVVAAIGAVIPGIKIAADLKKAVAFLGITAGPAAEATIGAAAGTAAEATTGATAGTASITAGSVLLGTFAAAGAAFGAYKGYQAAEEAETPWEAAKKTAEALWSSGKHAKNKVEEFSTKCQKLG</sequence>
<keyword evidence="4" id="KW-0812">Transmembrane</keyword>
<dbReference type="Gene3D" id="3.40.50.300">
    <property type="entry name" value="P-loop containing nucleotide triphosphate hydrolases"/>
    <property type="match status" value="1"/>
</dbReference>
<dbReference type="InterPro" id="IPR006703">
    <property type="entry name" value="G_AIG1"/>
</dbReference>
<feature type="domain" description="AIG1-type G" evidence="5">
    <location>
        <begin position="1"/>
        <end position="208"/>
    </location>
</feature>
<keyword evidence="7" id="KW-1185">Reference proteome</keyword>
<feature type="transmembrane region" description="Helical" evidence="4">
    <location>
        <begin position="245"/>
        <end position="269"/>
    </location>
</feature>
<keyword evidence="4" id="KW-1133">Transmembrane helix</keyword>
<dbReference type="Ensembl" id="ENSPLAT00000031890.1">
    <property type="protein sequence ID" value="ENSPLAP00000018550.1"/>
    <property type="gene ID" value="ENSPLAG00000023210.1"/>
</dbReference>
<dbReference type="STRING" id="48699.ENSPLAP00000018550"/>
<dbReference type="PANTHER" id="PTHR10903">
    <property type="entry name" value="GTPASE, IMAP FAMILY MEMBER-RELATED"/>
    <property type="match status" value="1"/>
</dbReference>
<dbReference type="CDD" id="cd01852">
    <property type="entry name" value="AIG1"/>
    <property type="match status" value="1"/>
</dbReference>
<dbReference type="PROSITE" id="PS51720">
    <property type="entry name" value="G_AIG1"/>
    <property type="match status" value="1"/>
</dbReference>
<evidence type="ECO:0000256" key="3">
    <source>
        <dbReference type="ARBA" id="ARBA00023134"/>
    </source>
</evidence>
<dbReference type="Proteomes" id="UP000261500">
    <property type="component" value="Unplaced"/>
</dbReference>
<keyword evidence="2" id="KW-0547">Nucleotide-binding</keyword>
<evidence type="ECO:0000256" key="2">
    <source>
        <dbReference type="ARBA" id="ARBA00022741"/>
    </source>
</evidence>
<evidence type="ECO:0000256" key="4">
    <source>
        <dbReference type="SAM" id="Phobius"/>
    </source>
</evidence>
<name>A0A3B3UYL9_9TELE</name>
<evidence type="ECO:0000313" key="6">
    <source>
        <dbReference type="Ensembl" id="ENSPLAP00000018550.1"/>
    </source>
</evidence>
<dbReference type="FunFam" id="3.40.50.300:FF:000366">
    <property type="entry name" value="GTPase, IMAP family member 2"/>
    <property type="match status" value="1"/>
</dbReference>
<evidence type="ECO:0000313" key="7">
    <source>
        <dbReference type="Proteomes" id="UP000261500"/>
    </source>
</evidence>
<dbReference type="AlphaFoldDB" id="A0A3B3UYL9"/>
<keyword evidence="3" id="KW-0342">GTP-binding</keyword>
<proteinExistence type="inferred from homology"/>